<organism evidence="3 4">
    <name type="scientific">Parahaliea mediterranea</name>
    <dbReference type="NCBI Taxonomy" id="651086"/>
    <lineage>
        <taxon>Bacteria</taxon>
        <taxon>Pseudomonadati</taxon>
        <taxon>Pseudomonadota</taxon>
        <taxon>Gammaproteobacteria</taxon>
        <taxon>Cellvibrionales</taxon>
        <taxon>Halieaceae</taxon>
        <taxon>Parahaliea</taxon>
    </lineage>
</organism>
<dbReference type="PANTHER" id="PTHR43283:SF7">
    <property type="entry name" value="BETA-LACTAMASE-RELATED DOMAIN-CONTAINING PROTEIN"/>
    <property type="match status" value="1"/>
</dbReference>
<evidence type="ECO:0000259" key="2">
    <source>
        <dbReference type="Pfam" id="PF00144"/>
    </source>
</evidence>
<keyword evidence="3" id="KW-0378">Hydrolase</keyword>
<dbReference type="Pfam" id="PF00144">
    <property type="entry name" value="Beta-lactamase"/>
    <property type="match status" value="1"/>
</dbReference>
<reference evidence="3" key="1">
    <citation type="submission" date="2021-02" db="EMBL/GenBank/DDBJ databases">
        <title>PHA producing bacteria isolated from coastal sediment in Guangdong, Shenzhen.</title>
        <authorList>
            <person name="Zheng W."/>
            <person name="Yu S."/>
            <person name="Huang Y."/>
        </authorList>
    </citation>
    <scope>NUCLEOTIDE SEQUENCE</scope>
    <source>
        <strain evidence="3">TN14-10</strain>
    </source>
</reference>
<evidence type="ECO:0000313" key="4">
    <source>
        <dbReference type="Proteomes" id="UP000664303"/>
    </source>
</evidence>
<gene>
    <name evidence="3" type="ORF">JYP50_10330</name>
</gene>
<feature type="domain" description="Beta-lactamase-related" evidence="2">
    <location>
        <begin position="135"/>
        <end position="420"/>
    </location>
</feature>
<accession>A0A939DF56</accession>
<dbReference type="InterPro" id="IPR012338">
    <property type="entry name" value="Beta-lactam/transpept-like"/>
</dbReference>
<dbReference type="AlphaFoldDB" id="A0A939DF56"/>
<evidence type="ECO:0000313" key="3">
    <source>
        <dbReference type="EMBL" id="MBN7796990.1"/>
    </source>
</evidence>
<feature type="region of interest" description="Disordered" evidence="1">
    <location>
        <begin position="102"/>
        <end position="122"/>
    </location>
</feature>
<comment type="caution">
    <text evidence="3">The sequence shown here is derived from an EMBL/GenBank/DDBJ whole genome shotgun (WGS) entry which is preliminary data.</text>
</comment>
<dbReference type="PANTHER" id="PTHR43283">
    <property type="entry name" value="BETA-LACTAMASE-RELATED"/>
    <property type="match status" value="1"/>
</dbReference>
<dbReference type="InterPro" id="IPR050789">
    <property type="entry name" value="Diverse_Enzym_Activities"/>
</dbReference>
<dbReference type="Proteomes" id="UP000664303">
    <property type="component" value="Unassembled WGS sequence"/>
</dbReference>
<dbReference type="EMBL" id="JAFKCZ010000007">
    <property type="protein sequence ID" value="MBN7796990.1"/>
    <property type="molecule type" value="Genomic_DNA"/>
</dbReference>
<feature type="compositionally biased region" description="Low complexity" evidence="1">
    <location>
        <begin position="110"/>
        <end position="122"/>
    </location>
</feature>
<dbReference type="RefSeq" id="WP_206560445.1">
    <property type="nucleotide sequence ID" value="NZ_JAFKCZ010000007.1"/>
</dbReference>
<name>A0A939DF56_9GAMM</name>
<dbReference type="GO" id="GO:0016787">
    <property type="term" value="F:hydrolase activity"/>
    <property type="evidence" value="ECO:0007669"/>
    <property type="project" value="UniProtKB-KW"/>
</dbReference>
<keyword evidence="4" id="KW-1185">Reference proteome</keyword>
<protein>
    <submittedName>
        <fullName evidence="3">Serine hydrolase</fullName>
    </submittedName>
</protein>
<proteinExistence type="predicted"/>
<dbReference type="Gene3D" id="3.40.710.10">
    <property type="entry name" value="DD-peptidase/beta-lactamase superfamily"/>
    <property type="match status" value="1"/>
</dbReference>
<dbReference type="SUPFAM" id="SSF56601">
    <property type="entry name" value="beta-lactamase/transpeptidase-like"/>
    <property type="match status" value="1"/>
</dbReference>
<sequence>MKRATLIVSLVLIGLVALAWVLLRPALEVAVGYTAKQTCSGLLVSGLPADFIWERDVAPRMAILGPLRDRLRGGITPQRTGVSSTFLGVTARASYAPGRGCSLHKSRGEAATPRAAARRPSAPVVAPRALEAALDQAFAEPAGGGRNTLAVLVSRRGSLIAERYLPPVSPDMPLQGWSMNKSLMATWVGMQVARGQLTLDQPVRAALARAPGGDALAPAVDPGLNLGHLLHMESGLDFEETYLPGGDATRMLYRSEAMWAAAPATGQAVGPGERFSYSSGDTNLAALVWQQSLGDTPYTTWLRREFAGPLGLHSLVAEADASGVQVGSSYAFMTARDWLGVGQLWLDAWHGRSPVLGRDWQRAAVRPRSAAADGAYGRGFWLNTAGVAFPALPDTLFFASGNSGQAVVVLPEQETVVVRLGLTADGVDSGLAELLAAVANALATDNEGVLQHD</sequence>
<evidence type="ECO:0000256" key="1">
    <source>
        <dbReference type="SAM" id="MobiDB-lite"/>
    </source>
</evidence>
<dbReference type="InterPro" id="IPR001466">
    <property type="entry name" value="Beta-lactam-related"/>
</dbReference>